<sequence length="365" mass="40613">MGDPILFRLSELKARAAACGSARLYLTELQKIVKNWETSKPWLPKKRIDEVVSEADKLKTWLEEKEALQKSTPVYSSPAFTSEEVYQKVLGLQDKVSSVNRIPKPKPKVEKKPPKEESASKEKQPDSESESSDKPSESEPAPEKTNDSEPESHDELSIRQTNDFDASLSYGKASELPPGVSSHKFAEYSISGLTDASEKGGTRAPPTKVVAARQGKLQQREGGCVTCREGLWGGGSPRRSRRLESVRLLTHEPQLHGHRRASPHRSPRRASGVKSELQESSPSRRHCRDLRRRGELPRRRAMDRRRPLESSTGWGVTPLNSSPRGCAPVLMAAAAVHVGSFELCQESGEQVLAPVSRRQREGWCR</sequence>
<gene>
    <name evidence="5" type="ORF">QYE76_024746</name>
</gene>
<dbReference type="InterPro" id="IPR013126">
    <property type="entry name" value="Hsp_70_fam"/>
</dbReference>
<dbReference type="EMBL" id="JAUUTY010000006">
    <property type="protein sequence ID" value="KAK1619229.1"/>
    <property type="molecule type" value="Genomic_DNA"/>
</dbReference>
<protein>
    <submittedName>
        <fullName evidence="5">Uncharacterized protein</fullName>
    </submittedName>
</protein>
<comment type="caution">
    <text evidence="5">The sequence shown here is derived from an EMBL/GenBank/DDBJ whole genome shotgun (WGS) entry which is preliminary data.</text>
</comment>
<dbReference type="PANTHER" id="PTHR45639:SF3">
    <property type="entry name" value="HYPOXIA UP-REGULATED PROTEIN 1"/>
    <property type="match status" value="1"/>
</dbReference>
<dbReference type="PANTHER" id="PTHR45639">
    <property type="entry name" value="HSC70CB, ISOFORM G-RELATED"/>
    <property type="match status" value="1"/>
</dbReference>
<accession>A0AAD8RGP6</accession>
<keyword evidence="2" id="KW-0067">ATP-binding</keyword>
<feature type="region of interest" description="Disordered" evidence="4">
    <location>
        <begin position="193"/>
        <end position="218"/>
    </location>
</feature>
<evidence type="ECO:0000313" key="6">
    <source>
        <dbReference type="Proteomes" id="UP001231189"/>
    </source>
</evidence>
<reference evidence="5" key="1">
    <citation type="submission" date="2023-07" db="EMBL/GenBank/DDBJ databases">
        <title>A chromosome-level genome assembly of Lolium multiflorum.</title>
        <authorList>
            <person name="Chen Y."/>
            <person name="Copetti D."/>
            <person name="Kolliker R."/>
            <person name="Studer B."/>
        </authorList>
    </citation>
    <scope>NUCLEOTIDE SEQUENCE</scope>
    <source>
        <strain evidence="5">02402/16</strain>
        <tissue evidence="5">Leaf</tissue>
    </source>
</reference>
<feature type="region of interest" description="Disordered" evidence="4">
    <location>
        <begin position="249"/>
        <end position="321"/>
    </location>
</feature>
<evidence type="ECO:0000256" key="4">
    <source>
        <dbReference type="SAM" id="MobiDB-lite"/>
    </source>
</evidence>
<keyword evidence="3" id="KW-0143">Chaperone</keyword>
<proteinExistence type="predicted"/>
<organism evidence="5 6">
    <name type="scientific">Lolium multiflorum</name>
    <name type="common">Italian ryegrass</name>
    <name type="synonym">Lolium perenne subsp. multiflorum</name>
    <dbReference type="NCBI Taxonomy" id="4521"/>
    <lineage>
        <taxon>Eukaryota</taxon>
        <taxon>Viridiplantae</taxon>
        <taxon>Streptophyta</taxon>
        <taxon>Embryophyta</taxon>
        <taxon>Tracheophyta</taxon>
        <taxon>Spermatophyta</taxon>
        <taxon>Magnoliopsida</taxon>
        <taxon>Liliopsida</taxon>
        <taxon>Poales</taxon>
        <taxon>Poaceae</taxon>
        <taxon>BOP clade</taxon>
        <taxon>Pooideae</taxon>
        <taxon>Poodae</taxon>
        <taxon>Poeae</taxon>
        <taxon>Poeae Chloroplast Group 2 (Poeae type)</taxon>
        <taxon>Loliodinae</taxon>
        <taxon>Loliinae</taxon>
        <taxon>Lolium</taxon>
    </lineage>
</organism>
<dbReference type="GO" id="GO:0005524">
    <property type="term" value="F:ATP binding"/>
    <property type="evidence" value="ECO:0007669"/>
    <property type="project" value="UniProtKB-KW"/>
</dbReference>
<evidence type="ECO:0000256" key="2">
    <source>
        <dbReference type="ARBA" id="ARBA00022840"/>
    </source>
</evidence>
<keyword evidence="6" id="KW-1185">Reference proteome</keyword>
<feature type="region of interest" description="Disordered" evidence="4">
    <location>
        <begin position="97"/>
        <end position="181"/>
    </location>
</feature>
<evidence type="ECO:0000256" key="1">
    <source>
        <dbReference type="ARBA" id="ARBA00022741"/>
    </source>
</evidence>
<evidence type="ECO:0000256" key="3">
    <source>
        <dbReference type="ARBA" id="ARBA00023186"/>
    </source>
</evidence>
<feature type="compositionally biased region" description="Basic residues" evidence="4">
    <location>
        <begin position="256"/>
        <end position="268"/>
    </location>
</feature>
<feature type="compositionally biased region" description="Basic and acidic residues" evidence="4">
    <location>
        <begin position="292"/>
        <end position="308"/>
    </location>
</feature>
<dbReference type="AlphaFoldDB" id="A0AAD8RGP6"/>
<name>A0AAD8RGP6_LOLMU</name>
<evidence type="ECO:0000313" key="5">
    <source>
        <dbReference type="EMBL" id="KAK1619229.1"/>
    </source>
</evidence>
<dbReference type="Proteomes" id="UP001231189">
    <property type="component" value="Unassembled WGS sequence"/>
</dbReference>
<dbReference type="GO" id="GO:0030968">
    <property type="term" value="P:endoplasmic reticulum unfolded protein response"/>
    <property type="evidence" value="ECO:0007669"/>
    <property type="project" value="TreeGrafter"/>
</dbReference>
<dbReference type="GO" id="GO:0140662">
    <property type="term" value="F:ATP-dependent protein folding chaperone"/>
    <property type="evidence" value="ECO:0007669"/>
    <property type="project" value="InterPro"/>
</dbReference>
<dbReference type="GO" id="GO:0034663">
    <property type="term" value="C:endoplasmic reticulum chaperone complex"/>
    <property type="evidence" value="ECO:0007669"/>
    <property type="project" value="TreeGrafter"/>
</dbReference>
<feature type="compositionally biased region" description="Polar residues" evidence="4">
    <location>
        <begin position="309"/>
        <end position="321"/>
    </location>
</feature>
<keyword evidence="1" id="KW-0547">Nucleotide-binding</keyword>
<feature type="compositionally biased region" description="Basic and acidic residues" evidence="4">
    <location>
        <begin position="107"/>
        <end position="157"/>
    </location>
</feature>